<dbReference type="InterPro" id="IPR050397">
    <property type="entry name" value="Env_Response_Regulators"/>
</dbReference>
<sequence>MLSGRLQPTRVVQAKGTAFFALRQPPAMPKSNALLARLEPECFAQVERRLKPLQLERGDVVQRPGEDVQDVLFPLDAVLALGSETIDGESVNVTLLGREGALCVFEACGSRRSYTRAVVQVPGRALTLTASAYRDLFSQSANLRRSIHMYVEVLLAEGRQSTACNALHSVENRLARILLDMRDKARRDHLPVTQEALAQLLGVQRTTIAASVSALQKRRVIKSGRGVEVLDAEGLADAACSCRDTLAFLSADIQSVAETVCEAEVVARG</sequence>
<dbReference type="EMBL" id="CP000748">
    <property type="protein sequence ID" value="ACG80225.1"/>
    <property type="molecule type" value="Genomic_DNA"/>
</dbReference>
<protein>
    <submittedName>
        <fullName evidence="5">Transcriptional regulator, Crp/Fnr family</fullName>
    </submittedName>
</protein>
<dbReference type="InterPro" id="IPR018490">
    <property type="entry name" value="cNMP-bd_dom_sf"/>
</dbReference>
<evidence type="ECO:0000313" key="6">
    <source>
        <dbReference type="Proteomes" id="UP000001868"/>
    </source>
</evidence>
<reference evidence="5 6" key="1">
    <citation type="journal article" date="2008" name="BMC Genomics">
        <title>Complete genome of Phenylobacterium zucineum - a novel facultative intracellular bacterium isolated from human erythroleukemia cell line K562.</title>
        <authorList>
            <person name="Luo Y."/>
            <person name="Xu X."/>
            <person name="Ding Z."/>
            <person name="Liu Z."/>
            <person name="Zhang B."/>
            <person name="Yan Z."/>
            <person name="Sun J."/>
            <person name="Hu S."/>
            <person name="Hu X."/>
        </authorList>
    </citation>
    <scope>NUCLEOTIDE SEQUENCE [LARGE SCALE GENOMIC DNA]</scope>
    <source>
        <strain evidence="6">HLK1</strain>
        <plasmid evidence="6">Plasmid pHLK1</plasmid>
    </source>
</reference>
<name>B4RIQ0_PHEZH</name>
<dbReference type="InterPro" id="IPR012318">
    <property type="entry name" value="HTH_CRP"/>
</dbReference>
<dbReference type="AlphaFoldDB" id="B4RIQ0"/>
<dbReference type="SUPFAM" id="SSF46785">
    <property type="entry name" value="Winged helix' DNA-binding domain"/>
    <property type="match status" value="1"/>
</dbReference>
<dbReference type="Pfam" id="PF13545">
    <property type="entry name" value="HTH_Crp_2"/>
    <property type="match status" value="1"/>
</dbReference>
<dbReference type="InterPro" id="IPR036390">
    <property type="entry name" value="WH_DNA-bd_sf"/>
</dbReference>
<dbReference type="InterPro" id="IPR000595">
    <property type="entry name" value="cNMP-bd_dom"/>
</dbReference>
<dbReference type="PROSITE" id="PS51063">
    <property type="entry name" value="HTH_CRP_2"/>
    <property type="match status" value="1"/>
</dbReference>
<proteinExistence type="predicted"/>
<evidence type="ECO:0000259" key="4">
    <source>
        <dbReference type="PROSITE" id="PS51063"/>
    </source>
</evidence>
<dbReference type="InterPro" id="IPR014710">
    <property type="entry name" value="RmlC-like_jellyroll"/>
</dbReference>
<evidence type="ECO:0000313" key="5">
    <source>
        <dbReference type="EMBL" id="ACG80225.1"/>
    </source>
</evidence>
<keyword evidence="1" id="KW-0805">Transcription regulation</keyword>
<dbReference type="Gene3D" id="1.10.10.10">
    <property type="entry name" value="Winged helix-like DNA-binding domain superfamily/Winged helix DNA-binding domain"/>
    <property type="match status" value="1"/>
</dbReference>
<organism evidence="5 6">
    <name type="scientific">Phenylobacterium zucineum (strain HLK1)</name>
    <dbReference type="NCBI Taxonomy" id="450851"/>
    <lineage>
        <taxon>Bacteria</taxon>
        <taxon>Pseudomonadati</taxon>
        <taxon>Pseudomonadota</taxon>
        <taxon>Alphaproteobacteria</taxon>
        <taxon>Caulobacterales</taxon>
        <taxon>Caulobacteraceae</taxon>
        <taxon>Phenylobacterium</taxon>
    </lineage>
</organism>
<keyword evidence="5" id="KW-0614">Plasmid</keyword>
<dbReference type="PANTHER" id="PTHR24567">
    <property type="entry name" value="CRP FAMILY TRANSCRIPTIONAL REGULATORY PROTEIN"/>
    <property type="match status" value="1"/>
</dbReference>
<dbReference type="KEGG" id="pzu:PHZ_p0282"/>
<dbReference type="SUPFAM" id="SSF51206">
    <property type="entry name" value="cAMP-binding domain-like"/>
    <property type="match status" value="1"/>
</dbReference>
<gene>
    <name evidence="5" type="ordered locus">PHZ_p0282</name>
</gene>
<dbReference type="GO" id="GO:0003700">
    <property type="term" value="F:DNA-binding transcription factor activity"/>
    <property type="evidence" value="ECO:0007669"/>
    <property type="project" value="TreeGrafter"/>
</dbReference>
<evidence type="ECO:0000256" key="3">
    <source>
        <dbReference type="ARBA" id="ARBA00023163"/>
    </source>
</evidence>
<keyword evidence="2" id="KW-0238">DNA-binding</keyword>
<dbReference type="GO" id="GO:0003677">
    <property type="term" value="F:DNA binding"/>
    <property type="evidence" value="ECO:0007669"/>
    <property type="project" value="UniProtKB-KW"/>
</dbReference>
<keyword evidence="6" id="KW-1185">Reference proteome</keyword>
<dbReference type="CDD" id="cd00038">
    <property type="entry name" value="CAP_ED"/>
    <property type="match status" value="1"/>
</dbReference>
<keyword evidence="3" id="KW-0804">Transcription</keyword>
<dbReference type="Gene3D" id="2.60.120.10">
    <property type="entry name" value="Jelly Rolls"/>
    <property type="match status" value="1"/>
</dbReference>
<evidence type="ECO:0000256" key="2">
    <source>
        <dbReference type="ARBA" id="ARBA00023125"/>
    </source>
</evidence>
<feature type="domain" description="HTH crp-type" evidence="4">
    <location>
        <begin position="168"/>
        <end position="233"/>
    </location>
</feature>
<dbReference type="HOGENOM" id="CLU_077340_0_0_5"/>
<geneLocation type="plasmid" evidence="6">
    <name>pHLK1</name>
</geneLocation>
<dbReference type="Proteomes" id="UP000001868">
    <property type="component" value="Plasmid pHLK1"/>
</dbReference>
<dbReference type="InterPro" id="IPR036388">
    <property type="entry name" value="WH-like_DNA-bd_sf"/>
</dbReference>
<dbReference type="GO" id="GO:0005829">
    <property type="term" value="C:cytosol"/>
    <property type="evidence" value="ECO:0007669"/>
    <property type="project" value="TreeGrafter"/>
</dbReference>
<accession>B4RIQ0</accession>
<evidence type="ECO:0000256" key="1">
    <source>
        <dbReference type="ARBA" id="ARBA00023015"/>
    </source>
</evidence>
<dbReference type="eggNOG" id="COG0664">
    <property type="taxonomic scope" value="Bacteria"/>
</dbReference>
<dbReference type="PANTHER" id="PTHR24567:SF74">
    <property type="entry name" value="HTH-TYPE TRANSCRIPTIONAL REGULATOR ARCR"/>
    <property type="match status" value="1"/>
</dbReference>
<dbReference type="OrthoDB" id="7506088at2"/>